<proteinExistence type="inferred from homology"/>
<dbReference type="GO" id="GO:0008171">
    <property type="term" value="F:O-methyltransferase activity"/>
    <property type="evidence" value="ECO:0007669"/>
    <property type="project" value="InterPro"/>
</dbReference>
<evidence type="ECO:0000313" key="7">
    <source>
        <dbReference type="EMBL" id="CAI9302835.1"/>
    </source>
</evidence>
<dbReference type="GO" id="GO:0009809">
    <property type="term" value="P:lignin biosynthetic process"/>
    <property type="evidence" value="ECO:0007669"/>
    <property type="project" value="UniProtKB-KW"/>
</dbReference>
<gene>
    <name evidence="7" type="ORF">LSALG_LOCUS41301</name>
</gene>
<dbReference type="Pfam" id="PF01596">
    <property type="entry name" value="Methyltransf_3"/>
    <property type="match status" value="1"/>
</dbReference>
<dbReference type="PANTHER" id="PTHR10509">
    <property type="entry name" value="O-METHYLTRANSFERASE-RELATED"/>
    <property type="match status" value="1"/>
</dbReference>
<dbReference type="GO" id="GO:0008757">
    <property type="term" value="F:S-adenosylmethionine-dependent methyltransferase activity"/>
    <property type="evidence" value="ECO:0007669"/>
    <property type="project" value="TreeGrafter"/>
</dbReference>
<keyword evidence="8" id="KW-1185">Reference proteome</keyword>
<evidence type="ECO:0000256" key="4">
    <source>
        <dbReference type="ARBA" id="ARBA00022733"/>
    </source>
</evidence>
<keyword evidence="3" id="KW-0949">S-adenosyl-L-methionine</keyword>
<dbReference type="PANTHER" id="PTHR10509:SF64">
    <property type="entry name" value="CAFFEOYL-COA O-METHYLTRANSFERASE"/>
    <property type="match status" value="1"/>
</dbReference>
<dbReference type="InterPro" id="IPR029063">
    <property type="entry name" value="SAM-dependent_MTases_sf"/>
</dbReference>
<sequence length="137" mass="15761">MKAQLHFNPPLPTLDSPFHSQTPEICYNAATGEAQPAKHQEVGHKSLLQSDALYQYILETSVYPREPESMKELREVTARHPWNLMTTSADEGQFLNLLLKLINAKNTMEIVFTPVILFFLLLLLFRRWKDIGFGHKP</sequence>
<keyword evidence="1" id="KW-0489">Methyltransferase</keyword>
<dbReference type="InterPro" id="IPR050362">
    <property type="entry name" value="Cation-dep_OMT"/>
</dbReference>
<evidence type="ECO:0000256" key="2">
    <source>
        <dbReference type="ARBA" id="ARBA00022679"/>
    </source>
</evidence>
<protein>
    <recommendedName>
        <fullName evidence="9">Caffeoyl-CoA O-methyltransferase</fullName>
    </recommendedName>
</protein>
<dbReference type="InterPro" id="IPR002935">
    <property type="entry name" value="SAM_O-MeTrfase"/>
</dbReference>
<organism evidence="7 8">
    <name type="scientific">Lactuca saligna</name>
    <name type="common">Willowleaf lettuce</name>
    <dbReference type="NCBI Taxonomy" id="75948"/>
    <lineage>
        <taxon>Eukaryota</taxon>
        <taxon>Viridiplantae</taxon>
        <taxon>Streptophyta</taxon>
        <taxon>Embryophyta</taxon>
        <taxon>Tracheophyta</taxon>
        <taxon>Spermatophyta</taxon>
        <taxon>Magnoliopsida</taxon>
        <taxon>eudicotyledons</taxon>
        <taxon>Gunneridae</taxon>
        <taxon>Pentapetalae</taxon>
        <taxon>asterids</taxon>
        <taxon>campanulids</taxon>
        <taxon>Asterales</taxon>
        <taxon>Asteraceae</taxon>
        <taxon>Cichorioideae</taxon>
        <taxon>Cichorieae</taxon>
        <taxon>Lactucinae</taxon>
        <taxon>Lactuca</taxon>
    </lineage>
</organism>
<dbReference type="GO" id="GO:0032259">
    <property type="term" value="P:methylation"/>
    <property type="evidence" value="ECO:0007669"/>
    <property type="project" value="UniProtKB-KW"/>
</dbReference>
<evidence type="ECO:0000313" key="8">
    <source>
        <dbReference type="Proteomes" id="UP001177003"/>
    </source>
</evidence>
<keyword evidence="6" id="KW-0812">Transmembrane</keyword>
<dbReference type="Gene3D" id="3.40.50.150">
    <property type="entry name" value="Vaccinia Virus protein VP39"/>
    <property type="match status" value="1"/>
</dbReference>
<evidence type="ECO:0000256" key="5">
    <source>
        <dbReference type="ARBA" id="ARBA00023453"/>
    </source>
</evidence>
<evidence type="ECO:0000256" key="3">
    <source>
        <dbReference type="ARBA" id="ARBA00022691"/>
    </source>
</evidence>
<keyword evidence="4" id="KW-0438">Lignin biosynthesis</keyword>
<comment type="similarity">
    <text evidence="5">Belongs to the class I-like SAM-binding methyltransferase superfamily. Cation-dependent O-methyltransferase family.</text>
</comment>
<evidence type="ECO:0008006" key="9">
    <source>
        <dbReference type="Google" id="ProtNLM"/>
    </source>
</evidence>
<keyword evidence="6" id="KW-1133">Transmembrane helix</keyword>
<reference evidence="7" key="1">
    <citation type="submission" date="2023-04" db="EMBL/GenBank/DDBJ databases">
        <authorList>
            <person name="Vijverberg K."/>
            <person name="Xiong W."/>
            <person name="Schranz E."/>
        </authorList>
    </citation>
    <scope>NUCLEOTIDE SEQUENCE</scope>
</reference>
<evidence type="ECO:0000256" key="6">
    <source>
        <dbReference type="SAM" id="Phobius"/>
    </source>
</evidence>
<keyword evidence="6" id="KW-0472">Membrane</keyword>
<accession>A0AA36A1K9</accession>
<evidence type="ECO:0000256" key="1">
    <source>
        <dbReference type="ARBA" id="ARBA00022603"/>
    </source>
</evidence>
<name>A0AA36A1K9_LACSI</name>
<keyword evidence="2" id="KW-0808">Transferase</keyword>
<dbReference type="EMBL" id="OX465085">
    <property type="protein sequence ID" value="CAI9302835.1"/>
    <property type="molecule type" value="Genomic_DNA"/>
</dbReference>
<dbReference type="AlphaFoldDB" id="A0AA36A1K9"/>
<feature type="transmembrane region" description="Helical" evidence="6">
    <location>
        <begin position="110"/>
        <end position="128"/>
    </location>
</feature>
<dbReference type="Proteomes" id="UP001177003">
    <property type="component" value="Chromosome 9"/>
</dbReference>